<keyword evidence="1" id="KW-0812">Transmembrane</keyword>
<reference evidence="2 3" key="1">
    <citation type="submission" date="2017-09" db="EMBL/GenBank/DDBJ databases">
        <title>Depth-based differentiation of microbial function through sediment-hosted aquifers and enrichment of novel symbionts in the deep terrestrial subsurface.</title>
        <authorList>
            <person name="Probst A.J."/>
            <person name="Ladd B."/>
            <person name="Jarett J.K."/>
            <person name="Geller-Mcgrath D.E."/>
            <person name="Sieber C.M."/>
            <person name="Emerson J.B."/>
            <person name="Anantharaman K."/>
            <person name="Thomas B.C."/>
            <person name="Malmstrom R."/>
            <person name="Stieglmeier M."/>
            <person name="Klingl A."/>
            <person name="Woyke T."/>
            <person name="Ryan C.M."/>
            <person name="Banfield J.F."/>
        </authorList>
    </citation>
    <scope>NUCLEOTIDE SEQUENCE [LARGE SCALE GENOMIC DNA]</scope>
    <source>
        <strain evidence="2">CG23_combo_of_CG06-09_8_20_14_all_54_14</strain>
    </source>
</reference>
<keyword evidence="1" id="KW-0472">Membrane</keyword>
<evidence type="ECO:0000313" key="3">
    <source>
        <dbReference type="Proteomes" id="UP000228812"/>
    </source>
</evidence>
<evidence type="ECO:0000313" key="2">
    <source>
        <dbReference type="EMBL" id="PIP30123.1"/>
    </source>
</evidence>
<accession>A0A2G9ZAE2</accession>
<feature type="transmembrane region" description="Helical" evidence="1">
    <location>
        <begin position="86"/>
        <end position="108"/>
    </location>
</feature>
<feature type="transmembrane region" description="Helical" evidence="1">
    <location>
        <begin position="50"/>
        <end position="74"/>
    </location>
</feature>
<name>A0A2G9ZAE2_9BACT</name>
<proteinExistence type="predicted"/>
<sequence length="111" mass="11450">MMVFVRSRFLLACAGVSIALLLVSLTLVLVSVGNLEPPLVLHIGESGADLFGGVGSLYCLWGLGVVMVLVNTALGVRLFSSARALSYALLAGNVPIAILLLIAIGTIVSLN</sequence>
<dbReference type="Proteomes" id="UP000228812">
    <property type="component" value="Unassembled WGS sequence"/>
</dbReference>
<evidence type="ECO:0000256" key="1">
    <source>
        <dbReference type="SAM" id="Phobius"/>
    </source>
</evidence>
<keyword evidence="1" id="KW-1133">Transmembrane helix</keyword>
<comment type="caution">
    <text evidence="2">The sequence shown here is derived from an EMBL/GenBank/DDBJ whole genome shotgun (WGS) entry which is preliminary data.</text>
</comment>
<dbReference type="EMBL" id="PCRZ01000009">
    <property type="protein sequence ID" value="PIP30123.1"/>
    <property type="molecule type" value="Genomic_DNA"/>
</dbReference>
<protein>
    <submittedName>
        <fullName evidence="2">Uncharacterized protein</fullName>
    </submittedName>
</protein>
<dbReference type="AlphaFoldDB" id="A0A2G9ZAE2"/>
<gene>
    <name evidence="2" type="ORF">COX26_00420</name>
</gene>
<organism evidence="2 3">
    <name type="scientific">Candidatus Jorgensenbacteria bacterium CG23_combo_of_CG06-09_8_20_14_all_54_14</name>
    <dbReference type="NCBI Taxonomy" id="1974595"/>
    <lineage>
        <taxon>Bacteria</taxon>
        <taxon>Candidatus Joergenseniibacteriota</taxon>
    </lineage>
</organism>